<reference evidence="2 3" key="1">
    <citation type="submission" date="2012-02" db="EMBL/GenBank/DDBJ databases">
        <title>The Genome Sequence of Bacteroides nordii CL02T12C05.</title>
        <authorList>
            <consortium name="The Broad Institute Genome Sequencing Platform"/>
            <person name="Earl A."/>
            <person name="Ward D."/>
            <person name="Feldgarden M."/>
            <person name="Gevers D."/>
            <person name="Zitomersky N.L."/>
            <person name="Coyne M.J."/>
            <person name="Comstock L.E."/>
            <person name="Young S.K."/>
            <person name="Zeng Q."/>
            <person name="Gargeya S."/>
            <person name="Fitzgerald M."/>
            <person name="Haas B."/>
            <person name="Abouelleil A."/>
            <person name="Alvarado L."/>
            <person name="Arachchi H.M."/>
            <person name="Berlin A."/>
            <person name="Chapman S.B."/>
            <person name="Gearin G."/>
            <person name="Goldberg J."/>
            <person name="Griggs A."/>
            <person name="Gujja S."/>
            <person name="Hansen M."/>
            <person name="Heiman D."/>
            <person name="Howarth C."/>
            <person name="Larimer J."/>
            <person name="Lui A."/>
            <person name="MacDonald P.J.P."/>
            <person name="McCowen C."/>
            <person name="Montmayeur A."/>
            <person name="Murphy C."/>
            <person name="Neiman D."/>
            <person name="Pearson M."/>
            <person name="Priest M."/>
            <person name="Roberts A."/>
            <person name="Saif S."/>
            <person name="Shea T."/>
            <person name="Sisk P."/>
            <person name="Stolte C."/>
            <person name="Sykes S."/>
            <person name="Wortman J."/>
            <person name="Nusbaum C."/>
            <person name="Birren B."/>
        </authorList>
    </citation>
    <scope>NUCLEOTIDE SEQUENCE [LARGE SCALE GENOMIC DNA]</scope>
    <source>
        <strain evidence="2 3">CL02T12C05</strain>
    </source>
</reference>
<dbReference type="STRING" id="997884.HMPREF1068_00858"/>
<comment type="caution">
    <text evidence="2">The sequence shown here is derived from an EMBL/GenBank/DDBJ whole genome shotgun (WGS) entry which is preliminary data.</text>
</comment>
<dbReference type="HOGENOM" id="CLU_720911_0_0_10"/>
<proteinExistence type="predicted"/>
<protein>
    <recommendedName>
        <fullName evidence="4">Endonuclease/exonuclease/phosphatase domain-containing protein</fullName>
    </recommendedName>
</protein>
<sequence length="383" mass="42925">MKQRLFLLLIFLPVALLGQQKVIFPDDFNTSLNGKDVTITNPLIITDTRKLSSNGILVLAAERIQSATEEHEPGIEMYAQWQKDFPKRILSLKVDKTAFYRTGQQTTNLTGTVSVSNGTYTIIPKIAPSFAGNERTTQPREVTVPHNLKIASFNLNFYIANSSLWNPDYGAASQNEFTRQRTKILAALKAINADIYALCEVGEGKTAVQDIVEGLNDIAGTNRYAYTDNGDTKESTYTKNVFVYNTNKVEPYKEVLTIGSYLKLRHVAQAFNLKENQERLIISLNHFKSKSSGSGTDTDQYDGQGKSNNQRKAEAYTLVNELNTLTNYYEDPDILILGDLNAYSREDPIRILTNASLVNLLDISLRRIIAMSTMELSVIWITP</sequence>
<dbReference type="SUPFAM" id="SSF56219">
    <property type="entry name" value="DNase I-like"/>
    <property type="match status" value="1"/>
</dbReference>
<dbReference type="AlphaFoldDB" id="I9SDP0"/>
<name>I9SDP0_9BACE</name>
<accession>I9SDP0</accession>
<dbReference type="PATRIC" id="fig|997884.3.peg.868"/>
<dbReference type="EMBL" id="AGXS01000011">
    <property type="protein sequence ID" value="EIY53688.1"/>
    <property type="molecule type" value="Genomic_DNA"/>
</dbReference>
<dbReference type="eggNOG" id="COG2374">
    <property type="taxonomic scope" value="Bacteria"/>
</dbReference>
<gene>
    <name evidence="2" type="ORF">HMPREF1068_00858</name>
</gene>
<evidence type="ECO:0008006" key="4">
    <source>
        <dbReference type="Google" id="ProtNLM"/>
    </source>
</evidence>
<dbReference type="PANTHER" id="PTHR42834">
    <property type="entry name" value="ENDONUCLEASE/EXONUCLEASE/PHOSPHATASE FAMILY PROTEIN (AFU_ORTHOLOGUE AFUA_3G09210)"/>
    <property type="match status" value="1"/>
</dbReference>
<dbReference type="PANTHER" id="PTHR42834:SF1">
    <property type="entry name" value="ENDONUCLEASE_EXONUCLEASE_PHOSPHATASE FAMILY PROTEIN (AFU_ORTHOLOGUE AFUA_3G09210)"/>
    <property type="match status" value="1"/>
</dbReference>
<evidence type="ECO:0000256" key="1">
    <source>
        <dbReference type="SAM" id="MobiDB-lite"/>
    </source>
</evidence>
<evidence type="ECO:0000313" key="3">
    <source>
        <dbReference type="Proteomes" id="UP000003089"/>
    </source>
</evidence>
<organism evidence="2 3">
    <name type="scientific">Bacteroides nordii CL02T12C05</name>
    <dbReference type="NCBI Taxonomy" id="997884"/>
    <lineage>
        <taxon>Bacteria</taxon>
        <taxon>Pseudomonadati</taxon>
        <taxon>Bacteroidota</taxon>
        <taxon>Bacteroidia</taxon>
        <taxon>Bacteroidales</taxon>
        <taxon>Bacteroidaceae</taxon>
        <taxon>Bacteroides</taxon>
    </lineage>
</organism>
<keyword evidence="3" id="KW-1185">Reference proteome</keyword>
<feature type="region of interest" description="Disordered" evidence="1">
    <location>
        <begin position="290"/>
        <end position="309"/>
    </location>
</feature>
<dbReference type="Gene3D" id="3.60.10.10">
    <property type="entry name" value="Endonuclease/exonuclease/phosphatase"/>
    <property type="match status" value="1"/>
</dbReference>
<evidence type="ECO:0000313" key="2">
    <source>
        <dbReference type="EMBL" id="EIY53688.1"/>
    </source>
</evidence>
<dbReference type="RefSeq" id="WP_002559103.1">
    <property type="nucleotide sequence ID" value="NZ_JH724314.1"/>
</dbReference>
<dbReference type="Proteomes" id="UP000003089">
    <property type="component" value="Unassembled WGS sequence"/>
</dbReference>
<dbReference type="InterPro" id="IPR036691">
    <property type="entry name" value="Endo/exonu/phosph_ase_sf"/>
</dbReference>